<evidence type="ECO:0000313" key="5">
    <source>
        <dbReference type="Proteomes" id="UP000199377"/>
    </source>
</evidence>
<dbReference type="AlphaFoldDB" id="A0A1I3IG95"/>
<protein>
    <recommendedName>
        <fullName evidence="3">Hydrogenase maturation factor HypC</fullName>
    </recommendedName>
</protein>
<evidence type="ECO:0000256" key="2">
    <source>
        <dbReference type="ARBA" id="ARBA00053969"/>
    </source>
</evidence>
<evidence type="ECO:0000256" key="1">
    <source>
        <dbReference type="ARBA" id="ARBA00006018"/>
    </source>
</evidence>
<dbReference type="FunFam" id="2.30.30.140:FF:000022">
    <property type="entry name" value="Hydrogenase assembly chaperone HybG"/>
    <property type="match status" value="1"/>
</dbReference>
<gene>
    <name evidence="4" type="ORF">SAMN05216258_10731</name>
</gene>
<dbReference type="GO" id="GO:0051604">
    <property type="term" value="P:protein maturation"/>
    <property type="evidence" value="ECO:0007669"/>
    <property type="project" value="TreeGrafter"/>
</dbReference>
<dbReference type="SUPFAM" id="SSF159127">
    <property type="entry name" value="HupF/HypC-like"/>
    <property type="match status" value="1"/>
</dbReference>
<dbReference type="InterPro" id="IPR019812">
    <property type="entry name" value="Hydgase_assmbl_chp_CS"/>
</dbReference>
<dbReference type="Proteomes" id="UP000199377">
    <property type="component" value="Unassembled WGS sequence"/>
</dbReference>
<reference evidence="4 5" key="1">
    <citation type="submission" date="2016-10" db="EMBL/GenBank/DDBJ databases">
        <authorList>
            <person name="de Groot N.N."/>
        </authorList>
    </citation>
    <scope>NUCLEOTIDE SEQUENCE [LARGE SCALE GENOMIC DNA]</scope>
    <source>
        <strain evidence="4 5">CGMCC 1.11030</strain>
    </source>
</reference>
<comment type="function">
    <text evidence="2">Involved in the maturation of [NiFe] hydrogenases. Involved in the biosynthesis of the Fe(CN)(2)CO cofactor.</text>
</comment>
<dbReference type="EMBL" id="FOQH01000007">
    <property type="protein sequence ID" value="SFI46847.1"/>
    <property type="molecule type" value="Genomic_DNA"/>
</dbReference>
<dbReference type="OrthoDB" id="9806017at2"/>
<comment type="similarity">
    <text evidence="1">Belongs to the HupF/HypC family.</text>
</comment>
<dbReference type="GO" id="GO:0005506">
    <property type="term" value="F:iron ion binding"/>
    <property type="evidence" value="ECO:0007669"/>
    <property type="project" value="TreeGrafter"/>
</dbReference>
<dbReference type="PANTHER" id="PTHR35177:SF2">
    <property type="entry name" value="HYDROGENASE MATURATION FACTOR HYBG"/>
    <property type="match status" value="1"/>
</dbReference>
<evidence type="ECO:0000256" key="3">
    <source>
        <dbReference type="ARBA" id="ARBA00071976"/>
    </source>
</evidence>
<name>A0A1I3IG95_9RHOB</name>
<organism evidence="4 5">
    <name type="scientific">Albimonas pacifica</name>
    <dbReference type="NCBI Taxonomy" id="1114924"/>
    <lineage>
        <taxon>Bacteria</taxon>
        <taxon>Pseudomonadati</taxon>
        <taxon>Pseudomonadota</taxon>
        <taxon>Alphaproteobacteria</taxon>
        <taxon>Rhodobacterales</taxon>
        <taxon>Paracoccaceae</taxon>
        <taxon>Albimonas</taxon>
    </lineage>
</organism>
<dbReference type="InterPro" id="IPR001109">
    <property type="entry name" value="Hydrogenase_HupF/HypC"/>
</dbReference>
<dbReference type="PANTHER" id="PTHR35177">
    <property type="entry name" value="HYDROGENASE MATURATION FACTOR HYBG"/>
    <property type="match status" value="1"/>
</dbReference>
<dbReference type="NCBIfam" id="TIGR00074">
    <property type="entry name" value="hypC_hupF"/>
    <property type="match status" value="1"/>
</dbReference>
<dbReference type="Gene3D" id="2.30.30.140">
    <property type="match status" value="1"/>
</dbReference>
<evidence type="ECO:0000313" key="4">
    <source>
        <dbReference type="EMBL" id="SFI46847.1"/>
    </source>
</evidence>
<keyword evidence="5" id="KW-1185">Reference proteome</keyword>
<proteinExistence type="inferred from homology"/>
<dbReference type="RefSeq" id="WP_092860926.1">
    <property type="nucleotide sequence ID" value="NZ_FOQH01000007.1"/>
</dbReference>
<dbReference type="GO" id="GO:1902670">
    <property type="term" value="F:carbon dioxide binding"/>
    <property type="evidence" value="ECO:0007669"/>
    <property type="project" value="TreeGrafter"/>
</dbReference>
<dbReference type="PROSITE" id="PS01097">
    <property type="entry name" value="HUPF_HYPC"/>
    <property type="match status" value="1"/>
</dbReference>
<dbReference type="STRING" id="1114924.SAMN05216258_10731"/>
<dbReference type="PRINTS" id="PR00445">
    <property type="entry name" value="HUPFHYPC"/>
</dbReference>
<dbReference type="Pfam" id="PF01455">
    <property type="entry name" value="HupF_HypC"/>
    <property type="match status" value="1"/>
</dbReference>
<sequence>MCLGIPGRIVAITDEARQMAMADVSGVRREVSVACVVDGPLDALVGEWVLIHVGFAMSRINEDEAARTLDALRELGEAQEALDAMAEGAKSLEGMS</sequence>
<accession>A0A1I3IG95</accession>